<protein>
    <submittedName>
        <fullName evidence="1">Uncharacterized protein</fullName>
    </submittedName>
</protein>
<evidence type="ECO:0000313" key="1">
    <source>
        <dbReference type="EMBL" id="KKN64816.1"/>
    </source>
</evidence>
<name>A0A0F9UUH8_9ZZZZ</name>
<comment type="caution">
    <text evidence="1">The sequence shown here is derived from an EMBL/GenBank/DDBJ whole genome shotgun (WGS) entry which is preliminary data.</text>
</comment>
<proteinExistence type="predicted"/>
<organism evidence="1">
    <name type="scientific">marine sediment metagenome</name>
    <dbReference type="NCBI Taxonomy" id="412755"/>
    <lineage>
        <taxon>unclassified sequences</taxon>
        <taxon>metagenomes</taxon>
        <taxon>ecological metagenomes</taxon>
    </lineage>
</organism>
<gene>
    <name evidence="1" type="ORF">LCGC14_0488040</name>
</gene>
<reference evidence="1" key="1">
    <citation type="journal article" date="2015" name="Nature">
        <title>Complex archaea that bridge the gap between prokaryotes and eukaryotes.</title>
        <authorList>
            <person name="Spang A."/>
            <person name="Saw J.H."/>
            <person name="Jorgensen S.L."/>
            <person name="Zaremba-Niedzwiedzka K."/>
            <person name="Martijn J."/>
            <person name="Lind A.E."/>
            <person name="van Eijk R."/>
            <person name="Schleper C."/>
            <person name="Guy L."/>
            <person name="Ettema T.J."/>
        </authorList>
    </citation>
    <scope>NUCLEOTIDE SEQUENCE</scope>
</reference>
<dbReference type="AlphaFoldDB" id="A0A0F9UUH8"/>
<sequence>MSERVKEFYKKIHSPKNSIPEYASIVIRPGKKIIDLKIKKEAANILKIIAHEEKKTGWFLHSVHIPIKNLGIDPNSKNKEILLYLTEPNRITGSKPTRAFLEDILRKYIDILPEKKKHYFKTERFKKKKEFKVGAQLKGF</sequence>
<accession>A0A0F9UUH8</accession>
<dbReference type="EMBL" id="LAZR01000543">
    <property type="protein sequence ID" value="KKN64816.1"/>
    <property type="molecule type" value="Genomic_DNA"/>
</dbReference>